<dbReference type="AlphaFoldDB" id="A0A858RQJ2"/>
<name>A0A858RQJ2_9BACT</name>
<protein>
    <submittedName>
        <fullName evidence="2">Uncharacterized protein</fullName>
    </submittedName>
</protein>
<dbReference type="EMBL" id="CP051774">
    <property type="protein sequence ID" value="QJE99005.1"/>
    <property type="molecule type" value="Genomic_DNA"/>
</dbReference>
<feature type="region of interest" description="Disordered" evidence="1">
    <location>
        <begin position="32"/>
        <end position="62"/>
    </location>
</feature>
<organism evidence="2 3">
    <name type="scientific">Luteolibacter luteus</name>
    <dbReference type="NCBI Taxonomy" id="2728835"/>
    <lineage>
        <taxon>Bacteria</taxon>
        <taxon>Pseudomonadati</taxon>
        <taxon>Verrucomicrobiota</taxon>
        <taxon>Verrucomicrobiia</taxon>
        <taxon>Verrucomicrobiales</taxon>
        <taxon>Verrucomicrobiaceae</taxon>
        <taxon>Luteolibacter</taxon>
    </lineage>
</organism>
<dbReference type="RefSeq" id="WP_169457491.1">
    <property type="nucleotide sequence ID" value="NZ_CP051774.1"/>
</dbReference>
<evidence type="ECO:0000256" key="1">
    <source>
        <dbReference type="SAM" id="MobiDB-lite"/>
    </source>
</evidence>
<dbReference type="Proteomes" id="UP000501812">
    <property type="component" value="Chromosome"/>
</dbReference>
<accession>A0A858RQJ2</accession>
<sequence>MKINRSHGILLALIMIPAVGIWAYREKNSASTKTGMQVESAESAEGKVSDRGGPRPSKKEIRDKAKAWQQRLLEDHPEMALSARQVAAEDNGYLQWLAFIEECRANGKMVGNSFALPEDIKGIIEGDKPWDAARVGKWLDANQELLDKIIALGLLPDHSTTGIDSARLAENQQFAGNLAPLLLAYARHALDQGNGADAIEALQSLIGSARHLEDVETPTYLAMVSAAGTRARILDFMVGDAIADADAATLQQFRKLISDDPQVPGSFGLFARGDWQIMSENYLLPTLLGGDRLISDVPPSFLKQPELIAESYTRASSELAQHWDKASLRDMLAPPPDVTVALPLGLSAEDQEHFRMLTHGLIEGVAKGWALQQIEKVMTDAALAIALGEEPPVEPVSGKPFVIGEGGILKLPDDPVFSDAKLEGLRIPKRKN</sequence>
<keyword evidence="3" id="KW-1185">Reference proteome</keyword>
<gene>
    <name evidence="2" type="ORF">HHL09_25570</name>
</gene>
<feature type="compositionally biased region" description="Basic and acidic residues" evidence="1">
    <location>
        <begin position="44"/>
        <end position="62"/>
    </location>
</feature>
<evidence type="ECO:0000313" key="2">
    <source>
        <dbReference type="EMBL" id="QJE99005.1"/>
    </source>
</evidence>
<proteinExistence type="predicted"/>
<dbReference type="KEGG" id="luo:HHL09_25570"/>
<evidence type="ECO:0000313" key="3">
    <source>
        <dbReference type="Proteomes" id="UP000501812"/>
    </source>
</evidence>
<reference evidence="2 3" key="1">
    <citation type="submission" date="2020-04" db="EMBL/GenBank/DDBJ databases">
        <title>Luteolibacter sp. G-1-1-1 isolated from soil.</title>
        <authorList>
            <person name="Dahal R.H."/>
        </authorList>
    </citation>
    <scope>NUCLEOTIDE SEQUENCE [LARGE SCALE GENOMIC DNA]</scope>
    <source>
        <strain evidence="2 3">G-1-1-1</strain>
    </source>
</reference>